<feature type="compositionally biased region" description="Low complexity" evidence="1">
    <location>
        <begin position="15"/>
        <end position="51"/>
    </location>
</feature>
<feature type="region of interest" description="Disordered" evidence="1">
    <location>
        <begin position="1"/>
        <end position="61"/>
    </location>
</feature>
<name>A0AAV7BMH2_ENGPU</name>
<keyword evidence="3" id="KW-1185">Reference proteome</keyword>
<dbReference type="EMBL" id="WNYA01000005">
    <property type="protein sequence ID" value="KAG8573696.1"/>
    <property type="molecule type" value="Genomic_DNA"/>
</dbReference>
<organism evidence="2 3">
    <name type="scientific">Engystomops pustulosus</name>
    <name type="common">Tungara frog</name>
    <name type="synonym">Physalaemus pustulosus</name>
    <dbReference type="NCBI Taxonomy" id="76066"/>
    <lineage>
        <taxon>Eukaryota</taxon>
        <taxon>Metazoa</taxon>
        <taxon>Chordata</taxon>
        <taxon>Craniata</taxon>
        <taxon>Vertebrata</taxon>
        <taxon>Euteleostomi</taxon>
        <taxon>Amphibia</taxon>
        <taxon>Batrachia</taxon>
        <taxon>Anura</taxon>
        <taxon>Neobatrachia</taxon>
        <taxon>Hyloidea</taxon>
        <taxon>Leptodactylidae</taxon>
        <taxon>Leiuperinae</taxon>
        <taxon>Engystomops</taxon>
    </lineage>
</organism>
<evidence type="ECO:0000313" key="3">
    <source>
        <dbReference type="Proteomes" id="UP000824782"/>
    </source>
</evidence>
<reference evidence="2" key="1">
    <citation type="thesis" date="2020" institute="ProQuest LLC" country="789 East Eisenhower Parkway, Ann Arbor, MI, USA">
        <title>Comparative Genomics and Chromosome Evolution.</title>
        <authorList>
            <person name="Mudd A.B."/>
        </authorList>
    </citation>
    <scope>NUCLEOTIDE SEQUENCE</scope>
    <source>
        <strain evidence="2">237g6f4</strain>
        <tissue evidence="2">Blood</tissue>
    </source>
</reference>
<gene>
    <name evidence="2" type="ORF">GDO81_012501</name>
</gene>
<comment type="caution">
    <text evidence="2">The sequence shown here is derived from an EMBL/GenBank/DDBJ whole genome shotgun (WGS) entry which is preliminary data.</text>
</comment>
<evidence type="ECO:0000256" key="1">
    <source>
        <dbReference type="SAM" id="MobiDB-lite"/>
    </source>
</evidence>
<sequence>MSDRGLPPLYRIEGTAPSTESPAPSTESPAPSTESPAPSTESPAPSTESPALRPLHPWSYKPPARRLRLAPYSGDSFSMNFADSAWMQLWWALQRSL</sequence>
<dbReference type="AlphaFoldDB" id="A0AAV7BMH2"/>
<protein>
    <submittedName>
        <fullName evidence="2">Uncharacterized protein</fullName>
    </submittedName>
</protein>
<accession>A0AAV7BMH2</accession>
<dbReference type="Proteomes" id="UP000824782">
    <property type="component" value="Unassembled WGS sequence"/>
</dbReference>
<evidence type="ECO:0000313" key="2">
    <source>
        <dbReference type="EMBL" id="KAG8573696.1"/>
    </source>
</evidence>
<proteinExistence type="predicted"/>